<keyword evidence="2" id="KW-1185">Reference proteome</keyword>
<reference evidence="3" key="1">
    <citation type="submission" date="2025-08" db="UniProtKB">
        <authorList>
            <consortium name="RefSeq"/>
        </authorList>
    </citation>
    <scope>IDENTIFICATION</scope>
    <source>
        <tissue evidence="3">Whole organism</tissue>
    </source>
</reference>
<dbReference type="Proteomes" id="UP000694843">
    <property type="component" value="Unplaced"/>
</dbReference>
<feature type="compositionally biased region" description="Polar residues" evidence="1">
    <location>
        <begin position="494"/>
        <end position="548"/>
    </location>
</feature>
<feature type="compositionally biased region" description="Basic and acidic residues" evidence="1">
    <location>
        <begin position="379"/>
        <end position="391"/>
    </location>
</feature>
<feature type="compositionally biased region" description="Basic and acidic residues" evidence="1">
    <location>
        <begin position="551"/>
        <end position="576"/>
    </location>
</feature>
<feature type="compositionally biased region" description="Low complexity" evidence="1">
    <location>
        <begin position="460"/>
        <end position="493"/>
    </location>
</feature>
<evidence type="ECO:0000256" key="1">
    <source>
        <dbReference type="SAM" id="MobiDB-lite"/>
    </source>
</evidence>
<dbReference type="GeneID" id="108665603"/>
<gene>
    <name evidence="3" type="primary">LOC108665603</name>
</gene>
<feature type="region of interest" description="Disordered" evidence="1">
    <location>
        <begin position="314"/>
        <end position="337"/>
    </location>
</feature>
<evidence type="ECO:0000313" key="3">
    <source>
        <dbReference type="RefSeq" id="XP_047738077.1"/>
    </source>
</evidence>
<organism evidence="2 3">
    <name type="scientific">Hyalella azteca</name>
    <name type="common">Amphipod</name>
    <dbReference type="NCBI Taxonomy" id="294128"/>
    <lineage>
        <taxon>Eukaryota</taxon>
        <taxon>Metazoa</taxon>
        <taxon>Ecdysozoa</taxon>
        <taxon>Arthropoda</taxon>
        <taxon>Crustacea</taxon>
        <taxon>Multicrustacea</taxon>
        <taxon>Malacostraca</taxon>
        <taxon>Eumalacostraca</taxon>
        <taxon>Peracarida</taxon>
        <taxon>Amphipoda</taxon>
        <taxon>Senticaudata</taxon>
        <taxon>Talitrida</taxon>
        <taxon>Talitroidea</taxon>
        <taxon>Hyalellidae</taxon>
        <taxon>Hyalella</taxon>
    </lineage>
</organism>
<name>A0A979FMX7_HYAAZ</name>
<accession>A0A979FMX7</accession>
<feature type="compositionally biased region" description="Polar residues" evidence="1">
    <location>
        <begin position="407"/>
        <end position="432"/>
    </location>
</feature>
<feature type="region of interest" description="Disordered" evidence="1">
    <location>
        <begin position="358"/>
        <end position="606"/>
    </location>
</feature>
<feature type="compositionally biased region" description="Basic and acidic residues" evidence="1">
    <location>
        <begin position="589"/>
        <end position="606"/>
    </location>
</feature>
<evidence type="ECO:0000313" key="2">
    <source>
        <dbReference type="Proteomes" id="UP000694843"/>
    </source>
</evidence>
<protein>
    <submittedName>
        <fullName evidence="3">Uncharacterized protein LOC108665603 isoform X1</fullName>
    </submittedName>
</protein>
<sequence length="625" mass="69559">MFAADAASTQRPATALAVCHQHELRPRPYVVGYSGYIPGLMFQYGRTFAKAAEDCVVTFLKQQEERLTTRHVEAERRCKSLPRMRSVRNEEVEKTRHTFTYALGEPIYEEDYPPLPGYTGHIPKVSRTSVIGRSVASATRRVREKSTMEQKVKEINQDKSVERYQEQTASSRAKQVHLTKTHHESVTTVRSATSNVNKVSNQTVQNEVDGDTADDQALVADSDYPESEKKEIKIENDGANAQNIEDSISSNREERASKIFRQEIVKKDEQGTSISRIIRQEIIRDSDPGSIAEQQVLAGQIKCIDCNFNSDSAQHTETGSWAVESSETARTRNLSTESFIRTTSARSSFHQSMIMRTTRHESHSAGKHKEVHKSLSPSKDNKSQSPKKSEPKAAVQFSPKKSDSRPAAQTSPNKSDNKTSPLKMRSQTKPKTQPSPPRKSVAVKSKTLQASQERTESKIHTSSTTTKSAQQQSSQIKSQVSSKKIQNSSQNISDLKTQNTNKAKNTPEKTSALQKNTETSTSRKSSQQIHETKTQVSSTAQNISQQITKGLPKETKSSQGAMKEELVKKDALKPESVESQAQAVSSSEPKAERTETKQKDLKESFDAKIVHKSSVVEKALNEPAN</sequence>
<dbReference type="PANTHER" id="PTHR22146">
    <property type="entry name" value="CAT EYE SYNDROME CRITICAL REGION PROTEIN 6"/>
    <property type="match status" value="1"/>
</dbReference>
<dbReference type="OrthoDB" id="6348778at2759"/>
<dbReference type="RefSeq" id="XP_047738077.1">
    <property type="nucleotide sequence ID" value="XM_047882121.1"/>
</dbReference>
<dbReference type="PANTHER" id="PTHR22146:SF17">
    <property type="entry name" value="PROTEIN FAM166B-LIKE PROTEIN"/>
    <property type="match status" value="1"/>
</dbReference>
<dbReference type="AlphaFoldDB" id="A0A979FMX7"/>
<proteinExistence type="predicted"/>
<feature type="region of interest" description="Disordered" evidence="1">
    <location>
        <begin position="207"/>
        <end position="227"/>
    </location>
</feature>
<feature type="compositionally biased region" description="Low complexity" evidence="1">
    <location>
        <begin position="577"/>
        <end position="588"/>
    </location>
</feature>
<feature type="compositionally biased region" description="Basic and acidic residues" evidence="1">
    <location>
        <begin position="358"/>
        <end position="368"/>
    </location>
</feature>